<evidence type="ECO:0000256" key="2">
    <source>
        <dbReference type="ARBA" id="ARBA00007362"/>
    </source>
</evidence>
<dbReference type="SUPFAM" id="SSF103481">
    <property type="entry name" value="Multidrug resistance efflux transporter EmrE"/>
    <property type="match status" value="1"/>
</dbReference>
<accession>A0ABV6P5M7</accession>
<evidence type="ECO:0000313" key="9">
    <source>
        <dbReference type="EMBL" id="MFC0567578.1"/>
    </source>
</evidence>
<organism evidence="9 10">
    <name type="scientific">Plantactinospora siamensis</name>
    <dbReference type="NCBI Taxonomy" id="555372"/>
    <lineage>
        <taxon>Bacteria</taxon>
        <taxon>Bacillati</taxon>
        <taxon>Actinomycetota</taxon>
        <taxon>Actinomycetes</taxon>
        <taxon>Micromonosporales</taxon>
        <taxon>Micromonosporaceae</taxon>
        <taxon>Plantactinospora</taxon>
    </lineage>
</organism>
<dbReference type="PANTHER" id="PTHR42920:SF5">
    <property type="entry name" value="EAMA DOMAIN-CONTAINING PROTEIN"/>
    <property type="match status" value="1"/>
</dbReference>
<keyword evidence="3" id="KW-1003">Cell membrane</keyword>
<name>A0ABV6P5M7_9ACTN</name>
<comment type="caution">
    <text evidence="9">The sequence shown here is derived from an EMBL/GenBank/DDBJ whole genome shotgun (WGS) entry which is preliminary data.</text>
</comment>
<evidence type="ECO:0000259" key="8">
    <source>
        <dbReference type="Pfam" id="PF00892"/>
    </source>
</evidence>
<keyword evidence="5" id="KW-1133">Transmembrane helix</keyword>
<evidence type="ECO:0000256" key="1">
    <source>
        <dbReference type="ARBA" id="ARBA00004651"/>
    </source>
</evidence>
<keyword evidence="4" id="KW-0812">Transmembrane</keyword>
<comment type="subcellular location">
    <subcellularLocation>
        <location evidence="1">Cell membrane</location>
        <topology evidence="1">Multi-pass membrane protein</topology>
    </subcellularLocation>
</comment>
<dbReference type="EMBL" id="JBHLUE010000026">
    <property type="protein sequence ID" value="MFC0567578.1"/>
    <property type="molecule type" value="Genomic_DNA"/>
</dbReference>
<evidence type="ECO:0000256" key="7">
    <source>
        <dbReference type="SAM" id="MobiDB-lite"/>
    </source>
</evidence>
<evidence type="ECO:0000256" key="4">
    <source>
        <dbReference type="ARBA" id="ARBA00022692"/>
    </source>
</evidence>
<feature type="domain" description="EamA" evidence="8">
    <location>
        <begin position="2"/>
        <end position="57"/>
    </location>
</feature>
<dbReference type="InterPro" id="IPR037185">
    <property type="entry name" value="EmrE-like"/>
</dbReference>
<gene>
    <name evidence="9" type="ORF">ACFFHU_26000</name>
</gene>
<evidence type="ECO:0000256" key="5">
    <source>
        <dbReference type="ARBA" id="ARBA00022989"/>
    </source>
</evidence>
<dbReference type="InterPro" id="IPR000620">
    <property type="entry name" value="EamA_dom"/>
</dbReference>
<evidence type="ECO:0000256" key="6">
    <source>
        <dbReference type="ARBA" id="ARBA00023136"/>
    </source>
</evidence>
<keyword evidence="6" id="KW-0472">Membrane</keyword>
<dbReference type="Pfam" id="PF00892">
    <property type="entry name" value="EamA"/>
    <property type="match status" value="1"/>
</dbReference>
<dbReference type="Proteomes" id="UP001589894">
    <property type="component" value="Unassembled WGS sequence"/>
</dbReference>
<evidence type="ECO:0000256" key="3">
    <source>
        <dbReference type="ARBA" id="ARBA00022475"/>
    </source>
</evidence>
<reference evidence="9 10" key="1">
    <citation type="submission" date="2024-09" db="EMBL/GenBank/DDBJ databases">
        <authorList>
            <person name="Sun Q."/>
            <person name="Mori K."/>
        </authorList>
    </citation>
    <scope>NUCLEOTIDE SEQUENCE [LARGE SCALE GENOMIC DNA]</scope>
    <source>
        <strain evidence="9 10">TBRC 2205</strain>
    </source>
</reference>
<dbReference type="InterPro" id="IPR051258">
    <property type="entry name" value="Diverse_Substrate_Transporter"/>
</dbReference>
<keyword evidence="10" id="KW-1185">Reference proteome</keyword>
<feature type="region of interest" description="Disordered" evidence="7">
    <location>
        <begin position="67"/>
        <end position="116"/>
    </location>
</feature>
<dbReference type="PANTHER" id="PTHR42920">
    <property type="entry name" value="OS03G0707200 PROTEIN-RELATED"/>
    <property type="match status" value="1"/>
</dbReference>
<sequence length="116" mass="11692">MLTFFAGLERTGPSTAAILSTFEPVVTAALAALVLGESLSPVQLAGGALVLCSAAVLQLRRADAGHRIGTRPRLPGQAARGALPGDGGGPQRVWPVGDEPDASSTTARAETGRPGH</sequence>
<dbReference type="Gene3D" id="1.10.3730.20">
    <property type="match status" value="1"/>
</dbReference>
<protein>
    <submittedName>
        <fullName evidence="9">DMT family transporter</fullName>
    </submittedName>
</protein>
<dbReference type="RefSeq" id="WP_377342882.1">
    <property type="nucleotide sequence ID" value="NZ_JBHLUE010000026.1"/>
</dbReference>
<evidence type="ECO:0000313" key="10">
    <source>
        <dbReference type="Proteomes" id="UP001589894"/>
    </source>
</evidence>
<comment type="similarity">
    <text evidence="2">Belongs to the EamA transporter family.</text>
</comment>
<proteinExistence type="inferred from homology"/>